<dbReference type="SUPFAM" id="SSF47413">
    <property type="entry name" value="lambda repressor-like DNA-binding domains"/>
    <property type="match status" value="1"/>
</dbReference>
<reference evidence="3 4" key="1">
    <citation type="submission" date="2020-08" db="EMBL/GenBank/DDBJ databases">
        <authorList>
            <person name="Liu C."/>
            <person name="Sun Q."/>
        </authorList>
    </citation>
    <scope>NUCLEOTIDE SEQUENCE [LARGE SCALE GENOMIC DNA]</scope>
    <source>
        <strain evidence="3 4">NSJ-18</strain>
    </source>
</reference>
<keyword evidence="4" id="KW-1185">Reference proteome</keyword>
<feature type="domain" description="HTH cro/C1-type" evidence="2">
    <location>
        <begin position="8"/>
        <end position="62"/>
    </location>
</feature>
<dbReference type="PANTHER" id="PTHR46797:SF1">
    <property type="entry name" value="METHYLPHOSPHONATE SYNTHASE"/>
    <property type="match status" value="1"/>
</dbReference>
<name>A0ABR7JNL7_9FIRM</name>
<comment type="caution">
    <text evidence="3">The sequence shown here is derived from an EMBL/GenBank/DDBJ whole genome shotgun (WGS) entry which is preliminary data.</text>
</comment>
<evidence type="ECO:0000256" key="1">
    <source>
        <dbReference type="ARBA" id="ARBA00023125"/>
    </source>
</evidence>
<dbReference type="Proteomes" id="UP000609849">
    <property type="component" value="Unassembled WGS sequence"/>
</dbReference>
<evidence type="ECO:0000313" key="3">
    <source>
        <dbReference type="EMBL" id="MBC5996507.1"/>
    </source>
</evidence>
<evidence type="ECO:0000259" key="2">
    <source>
        <dbReference type="PROSITE" id="PS50943"/>
    </source>
</evidence>
<protein>
    <submittedName>
        <fullName evidence="3">Helix-turn-helix domain-containing protein</fullName>
    </submittedName>
</protein>
<dbReference type="Pfam" id="PF01381">
    <property type="entry name" value="HTH_3"/>
    <property type="match status" value="1"/>
</dbReference>
<organism evidence="3 4">
    <name type="scientific">Romboutsia faecis</name>
    <dbReference type="NCBI Taxonomy" id="2764597"/>
    <lineage>
        <taxon>Bacteria</taxon>
        <taxon>Bacillati</taxon>
        <taxon>Bacillota</taxon>
        <taxon>Clostridia</taxon>
        <taxon>Peptostreptococcales</taxon>
        <taxon>Peptostreptococcaceae</taxon>
        <taxon>Romboutsia</taxon>
    </lineage>
</organism>
<proteinExistence type="predicted"/>
<dbReference type="InterPro" id="IPR001387">
    <property type="entry name" value="Cro/C1-type_HTH"/>
</dbReference>
<keyword evidence="1" id="KW-0238">DNA-binding</keyword>
<dbReference type="Gene3D" id="1.10.260.40">
    <property type="entry name" value="lambda repressor-like DNA-binding domains"/>
    <property type="match status" value="1"/>
</dbReference>
<gene>
    <name evidence="3" type="ORF">H8923_07005</name>
</gene>
<evidence type="ECO:0000313" key="4">
    <source>
        <dbReference type="Proteomes" id="UP000609849"/>
    </source>
</evidence>
<dbReference type="PANTHER" id="PTHR46797">
    <property type="entry name" value="HTH-TYPE TRANSCRIPTIONAL REGULATOR"/>
    <property type="match status" value="1"/>
</dbReference>
<sequence length="138" mass="15669">METIGYRISKARRLMNINQKELATKANITEGSLSRYENDIREPKAAALTQLAEALNVSTDYLLGLTDDIEVQNNSLADKSDEEFEQIYESTKQKFESGNIMFDGEPASKEAIDSMLQAMRMGMLLALEEQKKNRNKNR</sequence>
<dbReference type="InterPro" id="IPR050807">
    <property type="entry name" value="TransReg_Diox_bact_type"/>
</dbReference>
<dbReference type="SMART" id="SM00530">
    <property type="entry name" value="HTH_XRE"/>
    <property type="match status" value="1"/>
</dbReference>
<dbReference type="PROSITE" id="PS50943">
    <property type="entry name" value="HTH_CROC1"/>
    <property type="match status" value="1"/>
</dbReference>
<dbReference type="CDD" id="cd00093">
    <property type="entry name" value="HTH_XRE"/>
    <property type="match status" value="1"/>
</dbReference>
<dbReference type="EMBL" id="JACRWE010000003">
    <property type="protein sequence ID" value="MBC5996507.1"/>
    <property type="molecule type" value="Genomic_DNA"/>
</dbReference>
<accession>A0ABR7JNL7</accession>
<dbReference type="RefSeq" id="WP_153925986.1">
    <property type="nucleotide sequence ID" value="NZ_JACRWE010000003.1"/>
</dbReference>
<dbReference type="InterPro" id="IPR010982">
    <property type="entry name" value="Lambda_DNA-bd_dom_sf"/>
</dbReference>